<protein>
    <recommendedName>
        <fullName evidence="4">DUF3606 domain-containing protein</fullName>
    </recommendedName>
</protein>
<accession>A0ABW5QMM8</accession>
<feature type="compositionally biased region" description="Basic and acidic residues" evidence="1">
    <location>
        <begin position="34"/>
        <end position="53"/>
    </location>
</feature>
<evidence type="ECO:0000313" key="3">
    <source>
        <dbReference type="Proteomes" id="UP001597521"/>
    </source>
</evidence>
<dbReference type="EMBL" id="JBHUNP010000001">
    <property type="protein sequence ID" value="MFD2648937.1"/>
    <property type="molecule type" value="Genomic_DNA"/>
</dbReference>
<keyword evidence="3" id="KW-1185">Reference proteome</keyword>
<dbReference type="Proteomes" id="UP001597521">
    <property type="component" value="Unassembled WGS sequence"/>
</dbReference>
<comment type="caution">
    <text evidence="2">The sequence shown here is derived from an EMBL/GenBank/DDBJ whole genome shotgun (WGS) entry which is preliminary data.</text>
</comment>
<evidence type="ECO:0008006" key="4">
    <source>
        <dbReference type="Google" id="ProtNLM"/>
    </source>
</evidence>
<feature type="region of interest" description="Disordered" evidence="1">
    <location>
        <begin position="1"/>
        <end position="90"/>
    </location>
</feature>
<feature type="compositionally biased region" description="Basic and acidic residues" evidence="1">
    <location>
        <begin position="80"/>
        <end position="90"/>
    </location>
</feature>
<organism evidence="2 3">
    <name type="scientific">Devosia albogilva</name>
    <dbReference type="NCBI Taxonomy" id="429726"/>
    <lineage>
        <taxon>Bacteria</taxon>
        <taxon>Pseudomonadati</taxon>
        <taxon>Pseudomonadota</taxon>
        <taxon>Alphaproteobacteria</taxon>
        <taxon>Hyphomicrobiales</taxon>
        <taxon>Devosiaceae</taxon>
        <taxon>Devosia</taxon>
    </lineage>
</organism>
<feature type="compositionally biased region" description="Acidic residues" evidence="1">
    <location>
        <begin position="54"/>
        <end position="65"/>
    </location>
</feature>
<sequence length="90" mass="10241">MAGKANDTDSKNVEFLSEEFGVPPEKAADLVTEDSEKAEKLATEQLEREHESDALEDLPVPEDPDHEWLGQSDSHMQKPVLREDRKPRDR</sequence>
<dbReference type="RefSeq" id="WP_386834305.1">
    <property type="nucleotide sequence ID" value="NZ_JBHUNP010000001.1"/>
</dbReference>
<gene>
    <name evidence="2" type="ORF">ACFSX5_14200</name>
</gene>
<name>A0ABW5QMM8_9HYPH</name>
<evidence type="ECO:0000256" key="1">
    <source>
        <dbReference type="SAM" id="MobiDB-lite"/>
    </source>
</evidence>
<evidence type="ECO:0000313" key="2">
    <source>
        <dbReference type="EMBL" id="MFD2648937.1"/>
    </source>
</evidence>
<feature type="compositionally biased region" description="Basic and acidic residues" evidence="1">
    <location>
        <begin position="1"/>
        <end position="12"/>
    </location>
</feature>
<reference evidence="3" key="1">
    <citation type="journal article" date="2019" name="Int. J. Syst. Evol. Microbiol.">
        <title>The Global Catalogue of Microorganisms (GCM) 10K type strain sequencing project: providing services to taxonomists for standard genome sequencing and annotation.</title>
        <authorList>
            <consortium name="The Broad Institute Genomics Platform"/>
            <consortium name="The Broad Institute Genome Sequencing Center for Infectious Disease"/>
            <person name="Wu L."/>
            <person name="Ma J."/>
        </authorList>
    </citation>
    <scope>NUCLEOTIDE SEQUENCE [LARGE SCALE GENOMIC DNA]</scope>
    <source>
        <strain evidence="3">CCM 7427</strain>
    </source>
</reference>
<proteinExistence type="predicted"/>